<dbReference type="Pfam" id="PF02775">
    <property type="entry name" value="TPP_enzyme_C"/>
    <property type="match status" value="1"/>
</dbReference>
<dbReference type="InterPro" id="IPR000399">
    <property type="entry name" value="TPP-bd_CS"/>
</dbReference>
<dbReference type="Gene3D" id="3.40.50.970">
    <property type="match status" value="2"/>
</dbReference>
<dbReference type="InterPro" id="IPR029035">
    <property type="entry name" value="DHS-like_NAD/FAD-binding_dom"/>
</dbReference>
<evidence type="ECO:0000256" key="1">
    <source>
        <dbReference type="ARBA" id="ARBA00001964"/>
    </source>
</evidence>
<gene>
    <name evidence="8" type="ORF">H8R02_21475</name>
</gene>
<dbReference type="SUPFAM" id="SSF52467">
    <property type="entry name" value="DHS-like NAD/FAD-binding domain"/>
    <property type="match status" value="1"/>
</dbReference>
<dbReference type="Proteomes" id="UP000596827">
    <property type="component" value="Unassembled WGS sequence"/>
</dbReference>
<feature type="domain" description="Thiamine pyrophosphate enzyme N-terminal TPP-binding" evidence="7">
    <location>
        <begin position="1"/>
        <end position="104"/>
    </location>
</feature>
<comment type="caution">
    <text evidence="8">The sequence shown here is derived from an EMBL/GenBank/DDBJ whole genome shotgun (WGS) entry which is preliminary data.</text>
</comment>
<evidence type="ECO:0000256" key="3">
    <source>
        <dbReference type="ARBA" id="ARBA00023052"/>
    </source>
</evidence>
<evidence type="ECO:0000256" key="4">
    <source>
        <dbReference type="RuleBase" id="RU362132"/>
    </source>
</evidence>
<dbReference type="SUPFAM" id="SSF52518">
    <property type="entry name" value="Thiamin diphosphate-binding fold (THDP-binding)"/>
    <property type="match status" value="2"/>
</dbReference>
<keyword evidence="3 4" id="KW-0786">Thiamine pyrophosphate</keyword>
<dbReference type="PANTHER" id="PTHR18968:SF13">
    <property type="entry name" value="ACETOLACTATE SYNTHASE CATALYTIC SUBUNIT, MITOCHONDRIAL"/>
    <property type="match status" value="1"/>
</dbReference>
<reference evidence="8" key="1">
    <citation type="submission" date="2020-08" db="EMBL/GenBank/DDBJ databases">
        <title>Ramlibacter sp. GTP1 16S ribosomal RNA gene genome sequencing and assembly.</title>
        <authorList>
            <person name="Kang M."/>
        </authorList>
    </citation>
    <scope>NUCLEOTIDE SEQUENCE</scope>
    <source>
        <strain evidence="8">GTP1</strain>
    </source>
</reference>
<dbReference type="GO" id="GO:0003984">
    <property type="term" value="F:acetolactate synthase activity"/>
    <property type="evidence" value="ECO:0007669"/>
    <property type="project" value="TreeGrafter"/>
</dbReference>
<dbReference type="GO" id="GO:0009097">
    <property type="term" value="P:isoleucine biosynthetic process"/>
    <property type="evidence" value="ECO:0007669"/>
    <property type="project" value="TreeGrafter"/>
</dbReference>
<sequence>MKCSEAIAEILKREGISTLFCYPTTPVIEAAAQAGIRPVVCRQERVGVDMASGYARVQDGRPPAAFAMQYGPGVENAFAGIASAWSDATPILFLPLAHPRAHSQVFPLFKSTRTLPSVAKSVEEIMLPQHTPAAMRRAFSNLKNGRAGPAVVEIPLDVLNKDIEQDTLDYAPVHTARSAADWDDVERAADLLLAARCPVIQAGQGVLYARATPELVELAELLQAPVYTTVDGKSAFPEHHPLALGTAGLVFTGEGQHFFQNADLVFGVATSLTHHPIVQPPLPEGRRIIHLTNEPRDLNKSYFAELGLLGDAKLVLRQLVTAVSDRLKGEPRRNDVAAQVERLRTQWLAQWRAALTSDETPISPYRVIHEFSRAIAADDAIVTHDSGSPRDQMLPFYRAGGPRSYLGWGKSHQLGTGLGLTIGAKLAAPDKFCVNFMGDAAFGMTGLDFETAVRNEIPICTVVLNNATMAIETRTMARSHELYGTRAIGGNYAAIARELGGWSLRIDHPAQVGDAFRQARRMTQEGQACLLEFITSAETAFSHRFGAAEHGAPVAA</sequence>
<evidence type="ECO:0000259" key="5">
    <source>
        <dbReference type="Pfam" id="PF00205"/>
    </source>
</evidence>
<dbReference type="PROSITE" id="PS00187">
    <property type="entry name" value="TPP_ENZYMES"/>
    <property type="match status" value="1"/>
</dbReference>
<dbReference type="GO" id="GO:0000287">
    <property type="term" value="F:magnesium ion binding"/>
    <property type="evidence" value="ECO:0007669"/>
    <property type="project" value="InterPro"/>
</dbReference>
<dbReference type="Gene3D" id="3.40.50.1220">
    <property type="entry name" value="TPP-binding domain"/>
    <property type="match status" value="1"/>
</dbReference>
<dbReference type="AlphaFoldDB" id="A0A923MCJ9"/>
<dbReference type="InterPro" id="IPR011766">
    <property type="entry name" value="TPP_enzyme_TPP-bd"/>
</dbReference>
<evidence type="ECO:0000313" key="8">
    <source>
        <dbReference type="EMBL" id="MBC5767051.1"/>
    </source>
</evidence>
<evidence type="ECO:0000259" key="6">
    <source>
        <dbReference type="Pfam" id="PF02775"/>
    </source>
</evidence>
<evidence type="ECO:0000313" key="9">
    <source>
        <dbReference type="Proteomes" id="UP000596827"/>
    </source>
</evidence>
<dbReference type="PANTHER" id="PTHR18968">
    <property type="entry name" value="THIAMINE PYROPHOSPHATE ENZYMES"/>
    <property type="match status" value="1"/>
</dbReference>
<comment type="cofactor">
    <cofactor evidence="1">
        <name>thiamine diphosphate</name>
        <dbReference type="ChEBI" id="CHEBI:58937"/>
    </cofactor>
</comment>
<dbReference type="Pfam" id="PF00205">
    <property type="entry name" value="TPP_enzyme_M"/>
    <property type="match status" value="1"/>
</dbReference>
<keyword evidence="9" id="KW-1185">Reference proteome</keyword>
<dbReference type="GO" id="GO:0005948">
    <property type="term" value="C:acetolactate synthase complex"/>
    <property type="evidence" value="ECO:0007669"/>
    <property type="project" value="TreeGrafter"/>
</dbReference>
<dbReference type="EMBL" id="JACORU010000009">
    <property type="protein sequence ID" value="MBC5767051.1"/>
    <property type="molecule type" value="Genomic_DNA"/>
</dbReference>
<dbReference type="Pfam" id="PF02776">
    <property type="entry name" value="TPP_enzyme_N"/>
    <property type="match status" value="1"/>
</dbReference>
<accession>A0A923MCJ9</accession>
<dbReference type="NCBIfam" id="NF004807">
    <property type="entry name" value="PRK06154.1"/>
    <property type="match status" value="1"/>
</dbReference>
<comment type="similarity">
    <text evidence="2 4">Belongs to the TPP enzyme family.</text>
</comment>
<proteinExistence type="inferred from homology"/>
<evidence type="ECO:0000256" key="2">
    <source>
        <dbReference type="ARBA" id="ARBA00007812"/>
    </source>
</evidence>
<feature type="domain" description="Thiamine pyrophosphate enzyme TPP-binding" evidence="6">
    <location>
        <begin position="386"/>
        <end position="528"/>
    </location>
</feature>
<dbReference type="InterPro" id="IPR012001">
    <property type="entry name" value="Thiamin_PyroP_enz_TPP-bd_dom"/>
</dbReference>
<dbReference type="InterPro" id="IPR029061">
    <property type="entry name" value="THDP-binding"/>
</dbReference>
<dbReference type="InterPro" id="IPR012000">
    <property type="entry name" value="Thiamin_PyroP_enz_cen_dom"/>
</dbReference>
<name>A0A923MCJ9_9BURK</name>
<dbReference type="CDD" id="cd07035">
    <property type="entry name" value="TPP_PYR_POX_like"/>
    <property type="match status" value="1"/>
</dbReference>
<feature type="domain" description="Thiamine pyrophosphate enzyme central" evidence="5">
    <location>
        <begin position="185"/>
        <end position="319"/>
    </location>
</feature>
<dbReference type="GO" id="GO:0050660">
    <property type="term" value="F:flavin adenine dinucleotide binding"/>
    <property type="evidence" value="ECO:0007669"/>
    <property type="project" value="TreeGrafter"/>
</dbReference>
<evidence type="ECO:0000259" key="7">
    <source>
        <dbReference type="Pfam" id="PF02776"/>
    </source>
</evidence>
<protein>
    <submittedName>
        <fullName evidence="8">Thiamine pyrophosphate-requiring protein</fullName>
    </submittedName>
</protein>
<dbReference type="GO" id="GO:0009099">
    <property type="term" value="P:L-valine biosynthetic process"/>
    <property type="evidence" value="ECO:0007669"/>
    <property type="project" value="TreeGrafter"/>
</dbReference>
<dbReference type="RefSeq" id="WP_187083547.1">
    <property type="nucleotide sequence ID" value="NZ_JACORU010000009.1"/>
</dbReference>
<organism evidence="8 9">
    <name type="scientific">Ramlibacter albus</name>
    <dbReference type="NCBI Taxonomy" id="2079448"/>
    <lineage>
        <taxon>Bacteria</taxon>
        <taxon>Pseudomonadati</taxon>
        <taxon>Pseudomonadota</taxon>
        <taxon>Betaproteobacteria</taxon>
        <taxon>Burkholderiales</taxon>
        <taxon>Comamonadaceae</taxon>
        <taxon>Ramlibacter</taxon>
    </lineage>
</organism>
<dbReference type="GO" id="GO:0030976">
    <property type="term" value="F:thiamine pyrophosphate binding"/>
    <property type="evidence" value="ECO:0007669"/>
    <property type="project" value="InterPro"/>
</dbReference>
<dbReference type="InterPro" id="IPR045229">
    <property type="entry name" value="TPP_enz"/>
</dbReference>